<keyword evidence="12" id="KW-0647">Proteasome</keyword>
<comment type="similarity">
    <text evidence="9">Belongs to the universal ribosomal protein uL1 family. Highly divergent.</text>
</comment>
<evidence type="ECO:0000256" key="4">
    <source>
        <dbReference type="ARBA" id="ARBA00022843"/>
    </source>
</evidence>
<name>A0AAF0JF28_9BASI</name>
<keyword evidence="7" id="KW-0539">Nucleus</keyword>
<proteinExistence type="inferred from homology"/>
<feature type="compositionally biased region" description="Basic and acidic residues" evidence="11">
    <location>
        <begin position="319"/>
        <end position="335"/>
    </location>
</feature>
<dbReference type="GO" id="GO:0005730">
    <property type="term" value="C:nucleolus"/>
    <property type="evidence" value="ECO:0007669"/>
    <property type="project" value="UniProtKB-SubCell"/>
</dbReference>
<dbReference type="InterPro" id="IPR016095">
    <property type="entry name" value="Ribosomal_uL1_3-a/b-sand"/>
</dbReference>
<evidence type="ECO:0000256" key="6">
    <source>
        <dbReference type="ARBA" id="ARBA00023054"/>
    </source>
</evidence>
<feature type="region of interest" description="Disordered" evidence="11">
    <location>
        <begin position="315"/>
        <end position="346"/>
    </location>
</feature>
<gene>
    <name evidence="12" type="primary">CIC1</name>
    <name evidence="12" type="ORF">MPSI1_003337</name>
</gene>
<feature type="region of interest" description="Disordered" evidence="11">
    <location>
        <begin position="1"/>
        <end position="59"/>
    </location>
</feature>
<evidence type="ECO:0000256" key="9">
    <source>
        <dbReference type="ARBA" id="ARBA00061550"/>
    </source>
</evidence>
<dbReference type="InterPro" id="IPR023674">
    <property type="entry name" value="Ribosomal_uL1-like"/>
</dbReference>
<comment type="subcellular location">
    <subcellularLocation>
        <location evidence="1">Nucleus</location>
        <location evidence="1">Nucleolus</location>
    </subcellularLocation>
</comment>
<keyword evidence="5" id="KW-0007">Acetylation</keyword>
<evidence type="ECO:0000256" key="7">
    <source>
        <dbReference type="ARBA" id="ARBA00023242"/>
    </source>
</evidence>
<evidence type="ECO:0000256" key="11">
    <source>
        <dbReference type="SAM" id="MobiDB-lite"/>
    </source>
</evidence>
<dbReference type="SUPFAM" id="SSF56808">
    <property type="entry name" value="Ribosomal protein L1"/>
    <property type="match status" value="1"/>
</dbReference>
<keyword evidence="6" id="KW-0175">Coiled coil</keyword>
<comment type="function">
    <text evidence="8">Regulates cellular senescence through inhibition of PTEN translation. Acts as a pro-apoptotic regulator in response to DNA damage.</text>
</comment>
<dbReference type="AlphaFoldDB" id="A0AAF0JF28"/>
<dbReference type="InterPro" id="IPR028364">
    <property type="entry name" value="Ribosomal_uL1/biogenesis"/>
</dbReference>
<keyword evidence="2" id="KW-1017">Isopeptide bond</keyword>
<evidence type="ECO:0000256" key="1">
    <source>
        <dbReference type="ARBA" id="ARBA00004604"/>
    </source>
</evidence>
<dbReference type="CDD" id="cd00403">
    <property type="entry name" value="Ribosomal_L1"/>
    <property type="match status" value="1"/>
</dbReference>
<evidence type="ECO:0000256" key="2">
    <source>
        <dbReference type="ARBA" id="ARBA00022499"/>
    </source>
</evidence>
<feature type="compositionally biased region" description="Basic and acidic residues" evidence="11">
    <location>
        <begin position="44"/>
        <end position="56"/>
    </location>
</feature>
<dbReference type="Pfam" id="PF00687">
    <property type="entry name" value="Ribosomal_L1"/>
    <property type="match status" value="1"/>
</dbReference>
<keyword evidence="13" id="KW-1185">Reference proteome</keyword>
<protein>
    <recommendedName>
        <fullName evidence="10">Ribosomal L1 domain-containing protein 1</fullName>
    </recommendedName>
</protein>
<dbReference type="Proteomes" id="UP001214628">
    <property type="component" value="Chromosome 5"/>
</dbReference>
<feature type="compositionally biased region" description="Acidic residues" evidence="11">
    <location>
        <begin position="336"/>
        <end position="346"/>
    </location>
</feature>
<dbReference type="Gene3D" id="3.30.190.20">
    <property type="match status" value="1"/>
</dbReference>
<keyword evidence="4" id="KW-0832">Ubl conjugation</keyword>
<evidence type="ECO:0000256" key="8">
    <source>
        <dbReference type="ARBA" id="ARBA00054167"/>
    </source>
</evidence>
<dbReference type="Gene3D" id="3.40.50.790">
    <property type="match status" value="1"/>
</dbReference>
<sequence>MWSSGTQEKLVEARKKFPEFEMPPSSASLKRKSAQESSKSGKPSKKDGASKVKSEQVGKASVRTLPPIAGKVDASQALKAFQALLAYTEKKQVGKANELPLDGPGSGKDTDHTVWVQITIKQLNPQRKVKPARINLAYPLLDESASVCLLTKDPQREYKDLLQEKKIHTVNRVVGVEKLKGKFRPFDARRALAQEHDLFLADERIVPLLPKLCGSVFYKNRKFPVPVDLTKKKRLPQTIANAIASTYFLQNKGSCTSIKIGSLHRQTPEHLVENLTVALPQIISKMPGKWGNVQNIEVKTGSSAALPIWNCKLSEGEGDDVRWSSKDIMTEHDQESDSESDDQDEE</sequence>
<keyword evidence="3" id="KW-0597">Phosphoprotein</keyword>
<dbReference type="FunFam" id="3.40.50.790:FF:000004">
    <property type="entry name" value="Ribosomal L1 domain-containing 1-like 1"/>
    <property type="match status" value="1"/>
</dbReference>
<evidence type="ECO:0000256" key="3">
    <source>
        <dbReference type="ARBA" id="ARBA00022553"/>
    </source>
</evidence>
<accession>A0AAF0JF28</accession>
<evidence type="ECO:0000313" key="12">
    <source>
        <dbReference type="EMBL" id="WFD44667.1"/>
    </source>
</evidence>
<feature type="compositionally biased region" description="Basic and acidic residues" evidence="11">
    <location>
        <begin position="9"/>
        <end position="19"/>
    </location>
</feature>
<organism evidence="12 13">
    <name type="scientific">Malassezia psittaci</name>
    <dbReference type="NCBI Taxonomy" id="1821823"/>
    <lineage>
        <taxon>Eukaryota</taxon>
        <taxon>Fungi</taxon>
        <taxon>Dikarya</taxon>
        <taxon>Basidiomycota</taxon>
        <taxon>Ustilaginomycotina</taxon>
        <taxon>Malasseziomycetes</taxon>
        <taxon>Malasseziales</taxon>
        <taxon>Malasseziaceae</taxon>
        <taxon>Malassezia</taxon>
    </lineage>
</organism>
<dbReference type="GO" id="GO:0000502">
    <property type="term" value="C:proteasome complex"/>
    <property type="evidence" value="ECO:0007669"/>
    <property type="project" value="UniProtKB-KW"/>
</dbReference>
<evidence type="ECO:0000256" key="5">
    <source>
        <dbReference type="ARBA" id="ARBA00022990"/>
    </source>
</evidence>
<evidence type="ECO:0000313" key="13">
    <source>
        <dbReference type="Proteomes" id="UP001214628"/>
    </source>
</evidence>
<reference evidence="12" key="1">
    <citation type="submission" date="2023-02" db="EMBL/GenBank/DDBJ databases">
        <title>Mating type loci evolution in Malassezia.</title>
        <authorList>
            <person name="Coelho M.A."/>
        </authorList>
    </citation>
    <scope>NUCLEOTIDE SEQUENCE</scope>
    <source>
        <strain evidence="12">CBS 14136</strain>
    </source>
</reference>
<dbReference type="EMBL" id="CP118379">
    <property type="protein sequence ID" value="WFD44667.1"/>
    <property type="molecule type" value="Genomic_DNA"/>
</dbReference>
<evidence type="ECO:0000256" key="10">
    <source>
        <dbReference type="ARBA" id="ARBA00070787"/>
    </source>
</evidence>